<dbReference type="EMBL" id="MU003493">
    <property type="protein sequence ID" value="KAF2477106.1"/>
    <property type="molecule type" value="Genomic_DNA"/>
</dbReference>
<keyword evidence="2" id="KW-1185">Reference proteome</keyword>
<accession>A0ACB6RD36</accession>
<name>A0ACB6RD36_9PLEO</name>
<reference evidence="1" key="1">
    <citation type="journal article" date="2020" name="Stud. Mycol.">
        <title>101 Dothideomycetes genomes: a test case for predicting lifestyles and emergence of pathogens.</title>
        <authorList>
            <person name="Haridas S."/>
            <person name="Albert R."/>
            <person name="Binder M."/>
            <person name="Bloem J."/>
            <person name="Labutti K."/>
            <person name="Salamov A."/>
            <person name="Andreopoulos B."/>
            <person name="Baker S."/>
            <person name="Barry K."/>
            <person name="Bills G."/>
            <person name="Bluhm B."/>
            <person name="Cannon C."/>
            <person name="Castanera R."/>
            <person name="Culley D."/>
            <person name="Daum C."/>
            <person name="Ezra D."/>
            <person name="Gonzalez J."/>
            <person name="Henrissat B."/>
            <person name="Kuo A."/>
            <person name="Liang C."/>
            <person name="Lipzen A."/>
            <person name="Lutzoni F."/>
            <person name="Magnuson J."/>
            <person name="Mondo S."/>
            <person name="Nolan M."/>
            <person name="Ohm R."/>
            <person name="Pangilinan J."/>
            <person name="Park H.-J."/>
            <person name="Ramirez L."/>
            <person name="Alfaro M."/>
            <person name="Sun H."/>
            <person name="Tritt A."/>
            <person name="Yoshinaga Y."/>
            <person name="Zwiers L.-H."/>
            <person name="Turgeon B."/>
            <person name="Goodwin S."/>
            <person name="Spatafora J."/>
            <person name="Crous P."/>
            <person name="Grigoriev I."/>
        </authorList>
    </citation>
    <scope>NUCLEOTIDE SEQUENCE</scope>
    <source>
        <strain evidence="1">ATCC 200398</strain>
    </source>
</reference>
<organism evidence="1 2">
    <name type="scientific">Lindgomyces ingoldianus</name>
    <dbReference type="NCBI Taxonomy" id="673940"/>
    <lineage>
        <taxon>Eukaryota</taxon>
        <taxon>Fungi</taxon>
        <taxon>Dikarya</taxon>
        <taxon>Ascomycota</taxon>
        <taxon>Pezizomycotina</taxon>
        <taxon>Dothideomycetes</taxon>
        <taxon>Pleosporomycetidae</taxon>
        <taxon>Pleosporales</taxon>
        <taxon>Lindgomycetaceae</taxon>
        <taxon>Lindgomyces</taxon>
    </lineage>
</organism>
<evidence type="ECO:0000313" key="2">
    <source>
        <dbReference type="Proteomes" id="UP000799755"/>
    </source>
</evidence>
<gene>
    <name evidence="1" type="ORF">BDR25DRAFT_309406</name>
</gene>
<comment type="caution">
    <text evidence="1">The sequence shown here is derived from an EMBL/GenBank/DDBJ whole genome shotgun (WGS) entry which is preliminary data.</text>
</comment>
<proteinExistence type="predicted"/>
<sequence length="667" mass="73257">MSGENSFPTLDTANTSTPNQGVTQKARKRQQRRDAKEVNDTADALTSVLATLKVNPVLPNTSAKGTKVMVLTQGDEALAKSTRSSTGTSGSSKSSTVAKSPTTAPNGNNFPMSSGKVDDVGIPLKSLVTPQPLSKKPLGDAKLKRGEVTSNNAAKIPKPKSPNITAPDVYRWPMIVAKDLPRGKEDGCVRRFSDISNGSVNRFNLLADSREAQDGGMSPETSIDAATLLQKPDEAKMKNAQKKSRRRNVKKSAAGTIHPVRQLAQTEKASTNVSLPTHAPLAALKVPPSSEKSNMKPSNTSRSSKSAASKEPPAQNVPTSVEFPSFPPLAPLKVPTDSEISYTSVPNPSVVSGSSISQAAKTIASRKKAKKSSHVKISEVAASLVTLNPIVDQDLDELMNATKSHRLTFLTGPMITVFIGDKAVRGVYKRAAMVVSSVLNQFFKEDPESLEYHFPALHLDADAVRHLLVHWMNDTCTRFEAIPVTPLPSFRGNLELLRAIRFLGMEQYAKFNLSWHVRWLKSNLPQYEDIVHVAETATSSKDPMFTAMINTLTHWRHKDLIPDPEEFLEFLASHPKIATAMDNADQFFGAERREREANWKAEQEARRLEHQAEKHASWLKRQIEREEKRIHDTQTAESLRIKMNTNRNVSKAVQTVTAAEAAMLRGY</sequence>
<evidence type="ECO:0000313" key="1">
    <source>
        <dbReference type="EMBL" id="KAF2477106.1"/>
    </source>
</evidence>
<protein>
    <submittedName>
        <fullName evidence="1">Uncharacterized protein</fullName>
    </submittedName>
</protein>
<dbReference type="Proteomes" id="UP000799755">
    <property type="component" value="Unassembled WGS sequence"/>
</dbReference>